<dbReference type="OrthoDB" id="9798709at2"/>
<evidence type="ECO:0000259" key="1">
    <source>
        <dbReference type="Pfam" id="PF07883"/>
    </source>
</evidence>
<organism evidence="2 3">
    <name type="scientific">Allochromatium vinosum (strain ATCC 17899 / DSM 180 / NBRC 103801 / NCIMB 10441 / D)</name>
    <name type="common">Chromatium vinosum</name>
    <dbReference type="NCBI Taxonomy" id="572477"/>
    <lineage>
        <taxon>Bacteria</taxon>
        <taxon>Pseudomonadati</taxon>
        <taxon>Pseudomonadota</taxon>
        <taxon>Gammaproteobacteria</taxon>
        <taxon>Chromatiales</taxon>
        <taxon>Chromatiaceae</taxon>
        <taxon>Allochromatium</taxon>
    </lineage>
</organism>
<sequence length="134" mass="15035">MQESDWEVFQLDELLAKVERQGVNFKEFLRTPSLSCAIYHIPVGSRDMASAHEEDELYLVLEGTGQLRIGETEHRVQQGTIMYVHAACDHAFFDIQEDLTVLAFFGSPVLELGRGRRLRHGHRPGANIAADAGV</sequence>
<gene>
    <name evidence="2" type="ordered locus">Alvin_2247</name>
</gene>
<dbReference type="KEGG" id="alv:Alvin_2247"/>
<protein>
    <submittedName>
        <fullName evidence="2">Cupin 2 conserved barrel domain protein</fullName>
    </submittedName>
</protein>
<dbReference type="InterPro" id="IPR011051">
    <property type="entry name" value="RmlC_Cupin_sf"/>
</dbReference>
<dbReference type="Proteomes" id="UP000001441">
    <property type="component" value="Chromosome"/>
</dbReference>
<proteinExistence type="predicted"/>
<evidence type="ECO:0000313" key="2">
    <source>
        <dbReference type="EMBL" id="ADC63165.1"/>
    </source>
</evidence>
<dbReference type="InterPro" id="IPR013096">
    <property type="entry name" value="Cupin_2"/>
</dbReference>
<reference evidence="2 3" key="1">
    <citation type="journal article" date="2011" name="Stand. Genomic Sci.">
        <title>Complete genome sequence of Allochromatium vinosum DSM 180(T).</title>
        <authorList>
            <person name="Weissgerber T."/>
            <person name="Zigann R."/>
            <person name="Bruce D."/>
            <person name="Chang Y.J."/>
            <person name="Detter J.C."/>
            <person name="Han C."/>
            <person name="Hauser L."/>
            <person name="Jeffries C.D."/>
            <person name="Land M."/>
            <person name="Munk A.C."/>
            <person name="Tapia R."/>
            <person name="Dahl C."/>
        </authorList>
    </citation>
    <scope>NUCLEOTIDE SEQUENCE [LARGE SCALE GENOMIC DNA]</scope>
    <source>
        <strain evidence="3">ATCC 17899 / DSM 180 / NBRC 103801 / NCIMB 10441 / D</strain>
    </source>
</reference>
<evidence type="ECO:0000313" key="3">
    <source>
        <dbReference type="Proteomes" id="UP000001441"/>
    </source>
</evidence>
<feature type="domain" description="Cupin type-2" evidence="1">
    <location>
        <begin position="38"/>
        <end position="93"/>
    </location>
</feature>
<dbReference type="AlphaFoldDB" id="D3RW02"/>
<dbReference type="SUPFAM" id="SSF51182">
    <property type="entry name" value="RmlC-like cupins"/>
    <property type="match status" value="1"/>
</dbReference>
<dbReference type="Pfam" id="PF07883">
    <property type="entry name" value="Cupin_2"/>
    <property type="match status" value="1"/>
</dbReference>
<dbReference type="InterPro" id="IPR014710">
    <property type="entry name" value="RmlC-like_jellyroll"/>
</dbReference>
<dbReference type="RefSeq" id="WP_012971437.1">
    <property type="nucleotide sequence ID" value="NC_013851.1"/>
</dbReference>
<name>D3RW02_ALLVD</name>
<dbReference type="HOGENOM" id="CLU_149791_1_1_6"/>
<dbReference type="Gene3D" id="2.60.120.10">
    <property type="entry name" value="Jelly Rolls"/>
    <property type="match status" value="1"/>
</dbReference>
<dbReference type="EMBL" id="CP001896">
    <property type="protein sequence ID" value="ADC63165.1"/>
    <property type="molecule type" value="Genomic_DNA"/>
</dbReference>
<dbReference type="eggNOG" id="COG0662">
    <property type="taxonomic scope" value="Bacteria"/>
</dbReference>
<accession>D3RW02</accession>
<keyword evidence="3" id="KW-1185">Reference proteome</keyword>